<accession>A0ACC0BMW5</accession>
<evidence type="ECO:0000313" key="1">
    <source>
        <dbReference type="EMBL" id="KAI5673952.1"/>
    </source>
</evidence>
<organism evidence="1 2">
    <name type="scientific">Catharanthus roseus</name>
    <name type="common">Madagascar periwinkle</name>
    <name type="synonym">Vinca rosea</name>
    <dbReference type="NCBI Taxonomy" id="4058"/>
    <lineage>
        <taxon>Eukaryota</taxon>
        <taxon>Viridiplantae</taxon>
        <taxon>Streptophyta</taxon>
        <taxon>Embryophyta</taxon>
        <taxon>Tracheophyta</taxon>
        <taxon>Spermatophyta</taxon>
        <taxon>Magnoliopsida</taxon>
        <taxon>eudicotyledons</taxon>
        <taxon>Gunneridae</taxon>
        <taxon>Pentapetalae</taxon>
        <taxon>asterids</taxon>
        <taxon>lamiids</taxon>
        <taxon>Gentianales</taxon>
        <taxon>Apocynaceae</taxon>
        <taxon>Rauvolfioideae</taxon>
        <taxon>Vinceae</taxon>
        <taxon>Catharanthinae</taxon>
        <taxon>Catharanthus</taxon>
    </lineage>
</organism>
<reference evidence="2" key="1">
    <citation type="journal article" date="2023" name="Nat. Plants">
        <title>Single-cell RNA sequencing provides a high-resolution roadmap for understanding the multicellular compartmentation of specialized metabolism.</title>
        <authorList>
            <person name="Sun S."/>
            <person name="Shen X."/>
            <person name="Li Y."/>
            <person name="Li Y."/>
            <person name="Wang S."/>
            <person name="Li R."/>
            <person name="Zhang H."/>
            <person name="Shen G."/>
            <person name="Guo B."/>
            <person name="Wei J."/>
            <person name="Xu J."/>
            <person name="St-Pierre B."/>
            <person name="Chen S."/>
            <person name="Sun C."/>
        </authorList>
    </citation>
    <scope>NUCLEOTIDE SEQUENCE [LARGE SCALE GENOMIC DNA]</scope>
</reference>
<gene>
    <name evidence="1" type="ORF">M9H77_14316</name>
</gene>
<name>A0ACC0BMW5_CATRO</name>
<dbReference type="EMBL" id="CM044703">
    <property type="protein sequence ID" value="KAI5673952.1"/>
    <property type="molecule type" value="Genomic_DNA"/>
</dbReference>
<sequence>MIFMLRLWQIFVSIDREWLLEWVLLCFEEERISSAEEVLLKPNAAIFDRAWGMYQRSRTVHTWRSMRGTNMHMVDNICSGKHPMLYKVLETSAEKNLSGDHVVVVDDEIETDFDISKESLRNFLIVASGSAANYRLHSEQAEF</sequence>
<proteinExistence type="predicted"/>
<dbReference type="Proteomes" id="UP001060085">
    <property type="component" value="Linkage Group LG03"/>
</dbReference>
<keyword evidence="2" id="KW-1185">Reference proteome</keyword>
<evidence type="ECO:0000313" key="2">
    <source>
        <dbReference type="Proteomes" id="UP001060085"/>
    </source>
</evidence>
<protein>
    <submittedName>
        <fullName evidence="1">Uncharacterized protein</fullName>
    </submittedName>
</protein>
<comment type="caution">
    <text evidence="1">The sequence shown here is derived from an EMBL/GenBank/DDBJ whole genome shotgun (WGS) entry which is preliminary data.</text>
</comment>